<evidence type="ECO:0000313" key="5">
    <source>
        <dbReference type="EMBL" id="MFC4312595.1"/>
    </source>
</evidence>
<dbReference type="PANTHER" id="PTHR43884:SF20">
    <property type="entry name" value="ACYL-COA DEHYDROGENASE FADE28"/>
    <property type="match status" value="1"/>
</dbReference>
<proteinExistence type="predicted"/>
<organism evidence="5 6">
    <name type="scientific">Steroidobacter flavus</name>
    <dbReference type="NCBI Taxonomy" id="1842136"/>
    <lineage>
        <taxon>Bacteria</taxon>
        <taxon>Pseudomonadati</taxon>
        <taxon>Pseudomonadota</taxon>
        <taxon>Gammaproteobacteria</taxon>
        <taxon>Steroidobacterales</taxon>
        <taxon>Steroidobacteraceae</taxon>
        <taxon>Steroidobacter</taxon>
    </lineage>
</organism>
<dbReference type="SUPFAM" id="SSF47203">
    <property type="entry name" value="Acyl-CoA dehydrogenase C-terminal domain-like"/>
    <property type="match status" value="1"/>
</dbReference>
<dbReference type="EMBL" id="JBHSDU010000014">
    <property type="protein sequence ID" value="MFC4312595.1"/>
    <property type="molecule type" value="Genomic_DNA"/>
</dbReference>
<gene>
    <name evidence="5" type="ORF">ACFPN2_26160</name>
</gene>
<keyword evidence="6" id="KW-1185">Reference proteome</keyword>
<dbReference type="Gene3D" id="1.20.140.10">
    <property type="entry name" value="Butyryl-CoA Dehydrogenase, subunit A, domain 3"/>
    <property type="match status" value="1"/>
</dbReference>
<evidence type="ECO:0000256" key="1">
    <source>
        <dbReference type="ARBA" id="ARBA00022630"/>
    </source>
</evidence>
<dbReference type="RefSeq" id="WP_380602127.1">
    <property type="nucleotide sequence ID" value="NZ_JBHSDU010000014.1"/>
</dbReference>
<dbReference type="PANTHER" id="PTHR43884">
    <property type="entry name" value="ACYL-COA DEHYDROGENASE"/>
    <property type="match status" value="1"/>
</dbReference>
<dbReference type="InterPro" id="IPR009075">
    <property type="entry name" value="AcylCo_DH/oxidase_C"/>
</dbReference>
<keyword evidence="2" id="KW-0274">FAD</keyword>
<evidence type="ECO:0000313" key="6">
    <source>
        <dbReference type="Proteomes" id="UP001595904"/>
    </source>
</evidence>
<keyword evidence="3" id="KW-0560">Oxidoreductase</keyword>
<dbReference type="InterPro" id="IPR036250">
    <property type="entry name" value="AcylCo_DH-like_C"/>
</dbReference>
<reference evidence="6" key="1">
    <citation type="journal article" date="2019" name="Int. J. Syst. Evol. Microbiol.">
        <title>The Global Catalogue of Microorganisms (GCM) 10K type strain sequencing project: providing services to taxonomists for standard genome sequencing and annotation.</title>
        <authorList>
            <consortium name="The Broad Institute Genomics Platform"/>
            <consortium name="The Broad Institute Genome Sequencing Center for Infectious Disease"/>
            <person name="Wu L."/>
            <person name="Ma J."/>
        </authorList>
    </citation>
    <scope>NUCLEOTIDE SEQUENCE [LARGE SCALE GENOMIC DNA]</scope>
    <source>
        <strain evidence="6">CGMCC 1.10759</strain>
    </source>
</reference>
<sequence>MQFDLTEEQTMLLDALVAITGEGAEPERCVDRYIVDPALEEQLHDAGFFSLAQHGYSTLEAALVAIGIGKLPVCVEAASSLLIGPLLAETVRRPIAIVRGSLASIATRPIRFLPGANTLVVLADDQVSLIELQPEDVQACTTHYAYPYGVLAPAALERAKAVDVSADELSRRYRLAIAAEITGAADAALQRTLRQVKEREQFGKPIGAFQAVQHRLAMAATSVEACRVLTLRAADGGDASDAAAAAGYAQEMARQLTFDLHQFSGAMGLTLEYPLHLWTYRIRALQAELGGSQEQFAASVDLARPPSKIRGE</sequence>
<comment type="caution">
    <text evidence="5">The sequence shown here is derived from an EMBL/GenBank/DDBJ whole genome shotgun (WGS) entry which is preliminary data.</text>
</comment>
<evidence type="ECO:0000259" key="4">
    <source>
        <dbReference type="Pfam" id="PF00441"/>
    </source>
</evidence>
<dbReference type="Proteomes" id="UP001595904">
    <property type="component" value="Unassembled WGS sequence"/>
</dbReference>
<keyword evidence="1" id="KW-0285">Flavoprotein</keyword>
<evidence type="ECO:0000256" key="2">
    <source>
        <dbReference type="ARBA" id="ARBA00022827"/>
    </source>
</evidence>
<protein>
    <submittedName>
        <fullName evidence="5">Acyl-CoA dehydrogenase family protein</fullName>
    </submittedName>
</protein>
<feature type="domain" description="Acyl-CoA dehydrogenase/oxidase C-terminal" evidence="4">
    <location>
        <begin position="174"/>
        <end position="292"/>
    </location>
</feature>
<dbReference type="Pfam" id="PF00441">
    <property type="entry name" value="Acyl-CoA_dh_1"/>
    <property type="match status" value="1"/>
</dbReference>
<name>A0ABV8SZR4_9GAMM</name>
<evidence type="ECO:0000256" key="3">
    <source>
        <dbReference type="ARBA" id="ARBA00023002"/>
    </source>
</evidence>
<accession>A0ABV8SZR4</accession>